<reference evidence="1" key="1">
    <citation type="submission" date="2023-06" db="EMBL/GenBank/DDBJ databases">
        <title>Male Hemibagrus guttatus genome.</title>
        <authorList>
            <person name="Bian C."/>
        </authorList>
    </citation>
    <scope>NUCLEOTIDE SEQUENCE</scope>
    <source>
        <strain evidence="1">Male_cb2023</strain>
        <tissue evidence="1">Muscle</tissue>
    </source>
</reference>
<organism evidence="1 2">
    <name type="scientific">Hemibagrus guttatus</name>
    <dbReference type="NCBI Taxonomy" id="175788"/>
    <lineage>
        <taxon>Eukaryota</taxon>
        <taxon>Metazoa</taxon>
        <taxon>Chordata</taxon>
        <taxon>Craniata</taxon>
        <taxon>Vertebrata</taxon>
        <taxon>Euteleostomi</taxon>
        <taxon>Actinopterygii</taxon>
        <taxon>Neopterygii</taxon>
        <taxon>Teleostei</taxon>
        <taxon>Ostariophysi</taxon>
        <taxon>Siluriformes</taxon>
        <taxon>Bagridae</taxon>
        <taxon>Hemibagrus</taxon>
    </lineage>
</organism>
<dbReference type="EMBL" id="JAUCMX010000051">
    <property type="protein sequence ID" value="KAK3506340.1"/>
    <property type="molecule type" value="Genomic_DNA"/>
</dbReference>
<name>A0AAE0UHL8_9TELE</name>
<protein>
    <submittedName>
        <fullName evidence="1">Uncharacterized protein</fullName>
    </submittedName>
</protein>
<keyword evidence="2" id="KW-1185">Reference proteome</keyword>
<feature type="non-terminal residue" evidence="1">
    <location>
        <position position="1"/>
    </location>
</feature>
<sequence length="210" mass="23912">MQCLVAKDSTTGYTLLIDLLNTHCQQLFTETVEENFWAPADVPSQELHMLGVPIQTKHRRCIQESLLNLDTMKQLSLAPHQPAVHPPLPDYRIMPYVPTPSPAGTKMFKERNDKTMPPSCSKPPSLQLPLVRKSTSTSLLFLYSHPWDFCPLHTSDNAYQSGNFSRCSSSHITFFSGAHFACQSDHLHVTQYWHISKLGQSYAIWNWELN</sequence>
<dbReference type="Proteomes" id="UP001274896">
    <property type="component" value="Unassembled WGS sequence"/>
</dbReference>
<evidence type="ECO:0000313" key="2">
    <source>
        <dbReference type="Proteomes" id="UP001274896"/>
    </source>
</evidence>
<accession>A0AAE0UHL8</accession>
<comment type="caution">
    <text evidence="1">The sequence shown here is derived from an EMBL/GenBank/DDBJ whole genome shotgun (WGS) entry which is preliminary data.</text>
</comment>
<gene>
    <name evidence="1" type="ORF">QTP70_021895</name>
</gene>
<proteinExistence type="predicted"/>
<evidence type="ECO:0000313" key="1">
    <source>
        <dbReference type="EMBL" id="KAK3506340.1"/>
    </source>
</evidence>
<dbReference type="AlphaFoldDB" id="A0AAE0UHL8"/>